<dbReference type="Proteomes" id="UP000004621">
    <property type="component" value="Unassembled WGS sequence"/>
</dbReference>
<name>A0A9W5ISW9_NEISU</name>
<keyword evidence="1" id="KW-0812">Transmembrane</keyword>
<reference evidence="2 3" key="1">
    <citation type="submission" date="2010-01" db="EMBL/GenBank/DDBJ databases">
        <authorList>
            <person name="Weinstock G."/>
            <person name="Sodergren E."/>
            <person name="Clifton S."/>
            <person name="Fulton L."/>
            <person name="Fulton B."/>
            <person name="Courtney L."/>
            <person name="Fronick C."/>
            <person name="Harrison M."/>
            <person name="Strong C."/>
            <person name="Farmer C."/>
            <person name="Delahaunty K."/>
            <person name="Markovic C."/>
            <person name="Hall O."/>
            <person name="Minx P."/>
            <person name="Tomlinson C."/>
            <person name="Mitreva M."/>
            <person name="Nelson J."/>
            <person name="Hou S."/>
            <person name="Wollam A."/>
            <person name="Pepin K.H."/>
            <person name="Johnson M."/>
            <person name="Bhonagiri V."/>
            <person name="Nash W.E."/>
            <person name="Warren W."/>
            <person name="Chinwalla A."/>
            <person name="Mardis E.R."/>
            <person name="Wilson R.K."/>
        </authorList>
    </citation>
    <scope>NUCLEOTIDE SEQUENCE [LARGE SCALE GENOMIC DNA]</scope>
    <source>
        <strain evidence="2 3">NJ9703</strain>
    </source>
</reference>
<keyword evidence="1" id="KW-1133">Transmembrane helix</keyword>
<evidence type="ECO:0000313" key="2">
    <source>
        <dbReference type="EMBL" id="EFC53058.1"/>
    </source>
</evidence>
<dbReference type="AlphaFoldDB" id="A0A9W5ISW9"/>
<comment type="caution">
    <text evidence="2">The sequence shown here is derived from an EMBL/GenBank/DDBJ whole genome shotgun (WGS) entry which is preliminary data.</text>
</comment>
<evidence type="ECO:0000256" key="1">
    <source>
        <dbReference type="SAM" id="Phobius"/>
    </source>
</evidence>
<gene>
    <name evidence="2" type="ORF">NEISUBOT_03055</name>
</gene>
<proteinExistence type="predicted"/>
<accession>A0A9W5ISW9</accession>
<keyword evidence="1" id="KW-0472">Membrane</keyword>
<sequence length="68" mass="8032">MPKNYSRCNAFGKKMVLLCLISIKIRWILLCVCLRFHYNNLTLRRGVYGVQGFLFIDINHSFIRNLPV</sequence>
<feature type="transmembrane region" description="Helical" evidence="1">
    <location>
        <begin position="15"/>
        <end position="36"/>
    </location>
</feature>
<dbReference type="EMBL" id="ACEO02000001">
    <property type="protein sequence ID" value="EFC53058.1"/>
    <property type="molecule type" value="Genomic_DNA"/>
</dbReference>
<organism evidence="2 3">
    <name type="scientific">Neisseria subflava NJ9703</name>
    <dbReference type="NCBI Taxonomy" id="546268"/>
    <lineage>
        <taxon>Bacteria</taxon>
        <taxon>Pseudomonadati</taxon>
        <taxon>Pseudomonadota</taxon>
        <taxon>Betaproteobacteria</taxon>
        <taxon>Neisseriales</taxon>
        <taxon>Neisseriaceae</taxon>
        <taxon>Neisseria</taxon>
    </lineage>
</organism>
<evidence type="ECO:0000313" key="3">
    <source>
        <dbReference type="Proteomes" id="UP000004621"/>
    </source>
</evidence>
<protein>
    <submittedName>
        <fullName evidence="2">Uncharacterized protein</fullName>
    </submittedName>
</protein>